<name>A0ABR9F5N9_9GAMM</name>
<evidence type="ECO:0000256" key="1">
    <source>
        <dbReference type="SAM" id="MobiDB-lite"/>
    </source>
</evidence>
<dbReference type="Proteomes" id="UP001645039">
    <property type="component" value="Unassembled WGS sequence"/>
</dbReference>
<reference evidence="2 3" key="1">
    <citation type="submission" date="2020-07" db="EMBL/GenBank/DDBJ databases">
        <title>Halophilic bacteria isolated from french cheeses.</title>
        <authorList>
            <person name="Kothe C.I."/>
            <person name="Farah-Kraiem B."/>
            <person name="Renault P."/>
            <person name="Dridi B."/>
        </authorList>
    </citation>
    <scope>NUCLEOTIDE SEQUENCE [LARGE SCALE GENOMIC DNA]</scope>
    <source>
        <strain evidence="2 3">FME1</strain>
    </source>
</reference>
<organism evidence="2 3">
    <name type="scientific">Halomonas casei</name>
    <dbReference type="NCBI Taxonomy" id="2742613"/>
    <lineage>
        <taxon>Bacteria</taxon>
        <taxon>Pseudomonadati</taxon>
        <taxon>Pseudomonadota</taxon>
        <taxon>Gammaproteobacteria</taxon>
        <taxon>Oceanospirillales</taxon>
        <taxon>Halomonadaceae</taxon>
        <taxon>Halomonas</taxon>
    </lineage>
</organism>
<protein>
    <submittedName>
        <fullName evidence="2">Uncharacterized protein</fullName>
    </submittedName>
</protein>
<gene>
    <name evidence="2" type="ORF">EI168_10430</name>
</gene>
<keyword evidence="3" id="KW-1185">Reference proteome</keyword>
<sequence length="273" mass="30492">MKVREKSKDININATPIKTGRGRKPSSTENTVQKFMRQYYSLSNIPADVMNVIEGVARLDWYSRGGGITENVVAPDPIISHSCTTPFDRVVSDGVVRSGFSERKANDYGKWYLSPAGDTRKEYLLNLCKNHNNADALSVSVIISILKNVPVITTNSIQAFQGLGKRQSERYNRACKIAMPSVERALQSVFETEANILREKYRRICKRNNEPIYPEEEEAYLQAMFDWSAVDSIGGGTSDYYHEGISGVYVPCVGVRLDAFNVDINSAWSSKAA</sequence>
<dbReference type="EMBL" id="RRZD01000008">
    <property type="protein sequence ID" value="MBE0400520.1"/>
    <property type="molecule type" value="Genomic_DNA"/>
</dbReference>
<evidence type="ECO:0000313" key="3">
    <source>
        <dbReference type="Proteomes" id="UP001645039"/>
    </source>
</evidence>
<dbReference type="RefSeq" id="WP_225734414.1">
    <property type="nucleotide sequence ID" value="NZ_RRZD01000008.1"/>
</dbReference>
<comment type="caution">
    <text evidence="2">The sequence shown here is derived from an EMBL/GenBank/DDBJ whole genome shotgun (WGS) entry which is preliminary data.</text>
</comment>
<evidence type="ECO:0000313" key="2">
    <source>
        <dbReference type="EMBL" id="MBE0400520.1"/>
    </source>
</evidence>
<feature type="region of interest" description="Disordered" evidence="1">
    <location>
        <begin position="1"/>
        <end position="29"/>
    </location>
</feature>
<accession>A0ABR9F5N9</accession>
<proteinExistence type="predicted"/>